<dbReference type="SUPFAM" id="SSF46689">
    <property type="entry name" value="Homeodomain-like"/>
    <property type="match status" value="2"/>
</dbReference>
<name>A0A3N4Q2F7_9BACT</name>
<dbReference type="Proteomes" id="UP000278351">
    <property type="component" value="Unassembled WGS sequence"/>
</dbReference>
<keyword evidence="2" id="KW-0238">DNA-binding</keyword>
<proteinExistence type="predicted"/>
<dbReference type="InterPro" id="IPR018060">
    <property type="entry name" value="HTH_AraC"/>
</dbReference>
<dbReference type="EMBL" id="RPDH01000003">
    <property type="protein sequence ID" value="RPE05954.1"/>
    <property type="molecule type" value="Genomic_DNA"/>
</dbReference>
<dbReference type="PRINTS" id="PR00032">
    <property type="entry name" value="HTHARAC"/>
</dbReference>
<reference evidence="5 6" key="1">
    <citation type="submission" date="2018-11" db="EMBL/GenBank/DDBJ databases">
        <title>Chitinophaga lutea sp.nov., isolate from arsenic contaminated soil.</title>
        <authorList>
            <person name="Zong Y."/>
        </authorList>
    </citation>
    <scope>NUCLEOTIDE SEQUENCE [LARGE SCALE GENOMIC DNA]</scope>
    <source>
        <strain evidence="5 6">ZY74</strain>
    </source>
</reference>
<dbReference type="AlphaFoldDB" id="A0A3N4Q2F7"/>
<dbReference type="GO" id="GO:0003700">
    <property type="term" value="F:DNA-binding transcription factor activity"/>
    <property type="evidence" value="ECO:0007669"/>
    <property type="project" value="InterPro"/>
</dbReference>
<dbReference type="PROSITE" id="PS01124">
    <property type="entry name" value="HTH_ARAC_FAMILY_2"/>
    <property type="match status" value="1"/>
</dbReference>
<organism evidence="5 6">
    <name type="scientific">Chitinophaga lutea</name>
    <dbReference type="NCBI Taxonomy" id="2488634"/>
    <lineage>
        <taxon>Bacteria</taxon>
        <taxon>Pseudomonadati</taxon>
        <taxon>Bacteroidota</taxon>
        <taxon>Chitinophagia</taxon>
        <taxon>Chitinophagales</taxon>
        <taxon>Chitinophagaceae</taxon>
        <taxon>Chitinophaga</taxon>
    </lineage>
</organism>
<dbReference type="InterPro" id="IPR020449">
    <property type="entry name" value="Tscrpt_reg_AraC-type_HTH"/>
</dbReference>
<evidence type="ECO:0000259" key="4">
    <source>
        <dbReference type="PROSITE" id="PS01124"/>
    </source>
</evidence>
<dbReference type="Pfam" id="PF12833">
    <property type="entry name" value="HTH_18"/>
    <property type="match status" value="1"/>
</dbReference>
<dbReference type="PANTHER" id="PTHR46796:SF14">
    <property type="entry name" value="TRANSCRIPTIONAL REGULATORY PROTEIN"/>
    <property type="match status" value="1"/>
</dbReference>
<sequence length="293" mass="33967">MEADIHTLFTSGLYRILDFKCRCTECHTSKPEQSDTFTISFVRTGNFLFNVFRNSLDSYNGCFLITKPGYDRTVTHVHTVPDECTIFDFSDGAYREIRELYGRTRFFRSNDLHSTLLQASPELEYTHFHILQLLQARQRNQLQIDQLVLEMAQQVLGSITLYRPNEKLNDRLKKNHLVTVERAKAYMSERFVQDVSLQEVAAHCHISPFHFSRIFKSFTGCSPHQFLTAIRLKNAAILLQNTFQPVADIGFASGFNSAEHFVAAFRQRYRCSPSDYRRARTSSALKTDVSFFR</sequence>
<evidence type="ECO:0000256" key="2">
    <source>
        <dbReference type="ARBA" id="ARBA00023125"/>
    </source>
</evidence>
<accession>A0A3N4Q2F7</accession>
<gene>
    <name evidence="5" type="ORF">EGT74_26750</name>
</gene>
<dbReference type="InterPro" id="IPR009057">
    <property type="entry name" value="Homeodomain-like_sf"/>
</dbReference>
<evidence type="ECO:0000256" key="1">
    <source>
        <dbReference type="ARBA" id="ARBA00023015"/>
    </source>
</evidence>
<keyword evidence="3" id="KW-0804">Transcription</keyword>
<evidence type="ECO:0000313" key="6">
    <source>
        <dbReference type="Proteomes" id="UP000278351"/>
    </source>
</evidence>
<dbReference type="RefSeq" id="WP_123849603.1">
    <property type="nucleotide sequence ID" value="NZ_RPDH01000003.1"/>
</dbReference>
<dbReference type="SMART" id="SM00342">
    <property type="entry name" value="HTH_ARAC"/>
    <property type="match status" value="1"/>
</dbReference>
<feature type="domain" description="HTH araC/xylS-type" evidence="4">
    <location>
        <begin position="181"/>
        <end position="279"/>
    </location>
</feature>
<dbReference type="GO" id="GO:0043565">
    <property type="term" value="F:sequence-specific DNA binding"/>
    <property type="evidence" value="ECO:0007669"/>
    <property type="project" value="InterPro"/>
</dbReference>
<dbReference type="OrthoDB" id="642439at2"/>
<dbReference type="Gene3D" id="1.10.10.60">
    <property type="entry name" value="Homeodomain-like"/>
    <property type="match status" value="2"/>
</dbReference>
<evidence type="ECO:0000313" key="5">
    <source>
        <dbReference type="EMBL" id="RPE05954.1"/>
    </source>
</evidence>
<dbReference type="PANTHER" id="PTHR46796">
    <property type="entry name" value="HTH-TYPE TRANSCRIPTIONAL ACTIVATOR RHAS-RELATED"/>
    <property type="match status" value="1"/>
</dbReference>
<keyword evidence="6" id="KW-1185">Reference proteome</keyword>
<evidence type="ECO:0000256" key="3">
    <source>
        <dbReference type="ARBA" id="ARBA00023163"/>
    </source>
</evidence>
<comment type="caution">
    <text evidence="5">The sequence shown here is derived from an EMBL/GenBank/DDBJ whole genome shotgun (WGS) entry which is preliminary data.</text>
</comment>
<protein>
    <submittedName>
        <fullName evidence="5">AraC family transcriptional regulator</fullName>
    </submittedName>
</protein>
<dbReference type="PROSITE" id="PS00041">
    <property type="entry name" value="HTH_ARAC_FAMILY_1"/>
    <property type="match status" value="1"/>
</dbReference>
<dbReference type="InterPro" id="IPR050204">
    <property type="entry name" value="AraC_XylS_family_regulators"/>
</dbReference>
<dbReference type="InterPro" id="IPR018062">
    <property type="entry name" value="HTH_AraC-typ_CS"/>
</dbReference>
<keyword evidence="1" id="KW-0805">Transcription regulation</keyword>